<dbReference type="Pfam" id="PF01585">
    <property type="entry name" value="G-patch"/>
    <property type="match status" value="1"/>
</dbReference>
<dbReference type="GO" id="GO:0048024">
    <property type="term" value="P:regulation of mRNA splicing, via spliceosome"/>
    <property type="evidence" value="ECO:0007669"/>
    <property type="project" value="TreeGrafter"/>
</dbReference>
<evidence type="ECO:0000259" key="2">
    <source>
        <dbReference type="PROSITE" id="PS50137"/>
    </source>
</evidence>
<evidence type="ECO:0000259" key="3">
    <source>
        <dbReference type="PROSITE" id="PS50174"/>
    </source>
</evidence>
<evidence type="ECO:0000313" key="5">
    <source>
        <dbReference type="Proteomes" id="UP000228934"/>
    </source>
</evidence>
<dbReference type="InterPro" id="IPR014720">
    <property type="entry name" value="dsRBD_dom"/>
</dbReference>
<evidence type="ECO:0000313" key="4">
    <source>
        <dbReference type="EMBL" id="PIO39214.1"/>
    </source>
</evidence>
<dbReference type="AlphaFoldDB" id="A0A2G9SGK3"/>
<dbReference type="SMART" id="SM00358">
    <property type="entry name" value="DSRM"/>
    <property type="match status" value="1"/>
</dbReference>
<dbReference type="PANTHER" id="PTHR46528:SF1">
    <property type="entry name" value="PROTEIN SON"/>
    <property type="match status" value="1"/>
</dbReference>
<keyword evidence="1" id="KW-0694">RNA-binding</keyword>
<dbReference type="GO" id="GO:0003723">
    <property type="term" value="F:RNA binding"/>
    <property type="evidence" value="ECO:0007669"/>
    <property type="project" value="UniProtKB-UniRule"/>
</dbReference>
<organism evidence="4 5">
    <name type="scientific">Aquarana catesbeiana</name>
    <name type="common">American bullfrog</name>
    <name type="synonym">Rana catesbeiana</name>
    <dbReference type="NCBI Taxonomy" id="8400"/>
    <lineage>
        <taxon>Eukaryota</taxon>
        <taxon>Metazoa</taxon>
        <taxon>Chordata</taxon>
        <taxon>Craniata</taxon>
        <taxon>Vertebrata</taxon>
        <taxon>Euteleostomi</taxon>
        <taxon>Amphibia</taxon>
        <taxon>Batrachia</taxon>
        <taxon>Anura</taxon>
        <taxon>Neobatrachia</taxon>
        <taxon>Ranoidea</taxon>
        <taxon>Ranidae</taxon>
        <taxon>Aquarana</taxon>
    </lineage>
</organism>
<dbReference type="Proteomes" id="UP000228934">
    <property type="component" value="Unassembled WGS sequence"/>
</dbReference>
<dbReference type="InterPro" id="IPR000467">
    <property type="entry name" value="G_patch_dom"/>
</dbReference>
<proteinExistence type="predicted"/>
<dbReference type="EMBL" id="KV924807">
    <property type="protein sequence ID" value="PIO39214.1"/>
    <property type="molecule type" value="Genomic_DNA"/>
</dbReference>
<evidence type="ECO:0000256" key="1">
    <source>
        <dbReference type="PROSITE-ProRule" id="PRU00266"/>
    </source>
</evidence>
<protein>
    <recommendedName>
        <fullName evidence="6">G-patch domain-containing protein</fullName>
    </recommendedName>
</protein>
<dbReference type="PROSITE" id="PS50137">
    <property type="entry name" value="DS_RBD"/>
    <property type="match status" value="1"/>
</dbReference>
<sequence length="147" mass="15843">MRKMGWKEGEGLGRNNEGNVNPILVDFKTDRKGLVADGEKASNKLTMPVMKDLSGKHPISVLMELCNKKKWSPPDFTLVDDTGPDHRKRFLFKVTVNGVTCQPSQPSVTKKLAKATAAAAALQALGALPKESITSTTNFCSASNSAL</sequence>
<dbReference type="OrthoDB" id="786951at2759"/>
<reference evidence="5" key="1">
    <citation type="journal article" date="2017" name="Nat. Commun.">
        <title>The North American bullfrog draft genome provides insight into hormonal regulation of long noncoding RNA.</title>
        <authorList>
            <person name="Hammond S.A."/>
            <person name="Warren R.L."/>
            <person name="Vandervalk B.P."/>
            <person name="Kucuk E."/>
            <person name="Khan H."/>
            <person name="Gibb E.A."/>
            <person name="Pandoh P."/>
            <person name="Kirk H."/>
            <person name="Zhao Y."/>
            <person name="Jones M."/>
            <person name="Mungall A.J."/>
            <person name="Coope R."/>
            <person name="Pleasance S."/>
            <person name="Moore R.A."/>
            <person name="Holt R.A."/>
            <person name="Round J.M."/>
            <person name="Ohora S."/>
            <person name="Walle B.V."/>
            <person name="Veldhoen N."/>
            <person name="Helbing C.C."/>
            <person name="Birol I."/>
        </authorList>
    </citation>
    <scope>NUCLEOTIDE SEQUENCE [LARGE SCALE GENOMIC DNA]</scope>
</reference>
<dbReference type="Pfam" id="PF00035">
    <property type="entry name" value="dsrm"/>
    <property type="match status" value="1"/>
</dbReference>
<keyword evidence="5" id="KW-1185">Reference proteome</keyword>
<feature type="domain" description="G-patch" evidence="3">
    <location>
        <begin position="1"/>
        <end position="39"/>
    </location>
</feature>
<dbReference type="PROSITE" id="PS50174">
    <property type="entry name" value="G_PATCH"/>
    <property type="match status" value="1"/>
</dbReference>
<dbReference type="SUPFAM" id="SSF54768">
    <property type="entry name" value="dsRNA-binding domain-like"/>
    <property type="match status" value="1"/>
</dbReference>
<evidence type="ECO:0008006" key="6">
    <source>
        <dbReference type="Google" id="ProtNLM"/>
    </source>
</evidence>
<dbReference type="FunFam" id="3.30.160.20:FF:000053">
    <property type="entry name" value="protein SON isoform X1"/>
    <property type="match status" value="1"/>
</dbReference>
<gene>
    <name evidence="4" type="ORF">AB205_0063880</name>
</gene>
<feature type="domain" description="DRBM" evidence="2">
    <location>
        <begin position="57"/>
        <end position="127"/>
    </location>
</feature>
<accession>A0A2G9SGK3</accession>
<dbReference type="GO" id="GO:0051726">
    <property type="term" value="P:regulation of cell cycle"/>
    <property type="evidence" value="ECO:0007669"/>
    <property type="project" value="InterPro"/>
</dbReference>
<dbReference type="Gene3D" id="3.30.160.20">
    <property type="match status" value="1"/>
</dbReference>
<dbReference type="SMART" id="SM00443">
    <property type="entry name" value="G_patch"/>
    <property type="match status" value="1"/>
</dbReference>
<name>A0A2G9SGK3_AQUCT</name>
<dbReference type="PANTHER" id="PTHR46528">
    <property type="entry name" value="PROTEIN SON"/>
    <property type="match status" value="1"/>
</dbReference>
<dbReference type="InterPro" id="IPR032922">
    <property type="entry name" value="SON"/>
</dbReference>